<evidence type="ECO:0000313" key="2">
    <source>
        <dbReference type="Proteomes" id="UP000218811"/>
    </source>
</evidence>
<name>A0A2H3JQ54_WOLCO</name>
<reference evidence="1 2" key="1">
    <citation type="journal article" date="2012" name="Science">
        <title>The Paleozoic origin of enzymatic lignin decomposition reconstructed from 31 fungal genomes.</title>
        <authorList>
            <person name="Floudas D."/>
            <person name="Binder M."/>
            <person name="Riley R."/>
            <person name="Barry K."/>
            <person name="Blanchette R.A."/>
            <person name="Henrissat B."/>
            <person name="Martinez A.T."/>
            <person name="Otillar R."/>
            <person name="Spatafora J.W."/>
            <person name="Yadav J.S."/>
            <person name="Aerts A."/>
            <person name="Benoit I."/>
            <person name="Boyd A."/>
            <person name="Carlson A."/>
            <person name="Copeland A."/>
            <person name="Coutinho P.M."/>
            <person name="de Vries R.P."/>
            <person name="Ferreira P."/>
            <person name="Findley K."/>
            <person name="Foster B."/>
            <person name="Gaskell J."/>
            <person name="Glotzer D."/>
            <person name="Gorecki P."/>
            <person name="Heitman J."/>
            <person name="Hesse C."/>
            <person name="Hori C."/>
            <person name="Igarashi K."/>
            <person name="Jurgens J.A."/>
            <person name="Kallen N."/>
            <person name="Kersten P."/>
            <person name="Kohler A."/>
            <person name="Kuees U."/>
            <person name="Kumar T.K.A."/>
            <person name="Kuo A."/>
            <person name="LaButti K."/>
            <person name="Larrondo L.F."/>
            <person name="Lindquist E."/>
            <person name="Ling A."/>
            <person name="Lombard V."/>
            <person name="Lucas S."/>
            <person name="Lundell T."/>
            <person name="Martin R."/>
            <person name="McLaughlin D.J."/>
            <person name="Morgenstern I."/>
            <person name="Morin E."/>
            <person name="Murat C."/>
            <person name="Nagy L.G."/>
            <person name="Nolan M."/>
            <person name="Ohm R.A."/>
            <person name="Patyshakuliyeva A."/>
            <person name="Rokas A."/>
            <person name="Ruiz-Duenas F.J."/>
            <person name="Sabat G."/>
            <person name="Salamov A."/>
            <person name="Samejima M."/>
            <person name="Schmutz J."/>
            <person name="Slot J.C."/>
            <person name="St John F."/>
            <person name="Stenlid J."/>
            <person name="Sun H."/>
            <person name="Sun S."/>
            <person name="Syed K."/>
            <person name="Tsang A."/>
            <person name="Wiebenga A."/>
            <person name="Young D."/>
            <person name="Pisabarro A."/>
            <person name="Eastwood D.C."/>
            <person name="Martin F."/>
            <person name="Cullen D."/>
            <person name="Grigoriev I.V."/>
            <person name="Hibbett D.S."/>
        </authorList>
    </citation>
    <scope>NUCLEOTIDE SEQUENCE [LARGE SCALE GENOMIC DNA]</scope>
    <source>
        <strain evidence="1 2">MD-104</strain>
    </source>
</reference>
<accession>A0A2H3JQ54</accession>
<sequence>MARDQQCRMDARFSDWTERVPAPLLIPFYHSLVTRSHHLPFDHGALASAFDRLEKLHIRNLRVLERQAPPASRRWAPSPTLKALDFSGLNWPDEFRTLHPYGTLETSSGFETVLFLLNAVSCSDLNQLLHHAGKALRYFEIYPLKSLLGANPHNIQPLRIPDIDLSRNAGLQDLMIGIHGDMPAALLERGETYGVIQRMISSACPTVLEQIRITMDLNPSAASSLIMSHVLLALRRAVCPLDQPFTPEKYTSMKSVELWIYSADETSKR</sequence>
<evidence type="ECO:0000313" key="1">
    <source>
        <dbReference type="EMBL" id="PCH44031.1"/>
    </source>
</evidence>
<protein>
    <recommendedName>
        <fullName evidence="3">F-box domain-containing protein</fullName>
    </recommendedName>
</protein>
<dbReference type="AlphaFoldDB" id="A0A2H3JQ54"/>
<organism evidence="1 2">
    <name type="scientific">Wolfiporia cocos (strain MD-104)</name>
    <name type="common">Brown rot fungus</name>
    <dbReference type="NCBI Taxonomy" id="742152"/>
    <lineage>
        <taxon>Eukaryota</taxon>
        <taxon>Fungi</taxon>
        <taxon>Dikarya</taxon>
        <taxon>Basidiomycota</taxon>
        <taxon>Agaricomycotina</taxon>
        <taxon>Agaricomycetes</taxon>
        <taxon>Polyporales</taxon>
        <taxon>Phaeolaceae</taxon>
        <taxon>Wolfiporia</taxon>
    </lineage>
</organism>
<dbReference type="EMBL" id="KB468157">
    <property type="protein sequence ID" value="PCH44031.1"/>
    <property type="molecule type" value="Genomic_DNA"/>
</dbReference>
<evidence type="ECO:0008006" key="3">
    <source>
        <dbReference type="Google" id="ProtNLM"/>
    </source>
</evidence>
<proteinExistence type="predicted"/>
<gene>
    <name evidence="1" type="ORF">WOLCODRAFT_154077</name>
</gene>
<dbReference type="Proteomes" id="UP000218811">
    <property type="component" value="Unassembled WGS sequence"/>
</dbReference>
<keyword evidence="2" id="KW-1185">Reference proteome</keyword>